<dbReference type="KEGG" id="kphy:AOZ06_49900"/>
<evidence type="ECO:0000256" key="2">
    <source>
        <dbReference type="SAM" id="SignalP"/>
    </source>
</evidence>
<evidence type="ECO:0000313" key="4">
    <source>
        <dbReference type="Proteomes" id="UP000063699"/>
    </source>
</evidence>
<keyword evidence="2" id="KW-0732">Signal</keyword>
<dbReference type="Proteomes" id="UP000063699">
    <property type="component" value="Chromosome"/>
</dbReference>
<name>A0A0N9I6W4_9PSEU</name>
<feature type="chain" id="PRO_5006035907" evidence="2">
    <location>
        <begin position="28"/>
        <end position="148"/>
    </location>
</feature>
<dbReference type="AlphaFoldDB" id="A0A0N9I6W4"/>
<feature type="compositionally biased region" description="Polar residues" evidence="1">
    <location>
        <begin position="93"/>
        <end position="117"/>
    </location>
</feature>
<proteinExistence type="predicted"/>
<keyword evidence="4" id="KW-1185">Reference proteome</keyword>
<feature type="region of interest" description="Disordered" evidence="1">
    <location>
        <begin position="88"/>
        <end position="120"/>
    </location>
</feature>
<dbReference type="RefSeq" id="WP_054295792.1">
    <property type="nucleotide sequence ID" value="NZ_CP012752.1"/>
</dbReference>
<sequence length="148" mass="16213">MEWKKQVLTIGVAAAAVFAMSSVAASADETAAGGCNKDGHNGQGWTHYSEGGVHTKVTWFEYKISGKGTGGKSNVNIRHYEKRRLQKDKLLYSNDSPDNVKQNTDYSHTPKNPIQLDSSKKQHTDYHFVFDTAGSDPTCKATTSDFPA</sequence>
<gene>
    <name evidence="3" type="ORF">AOZ06_49900</name>
</gene>
<evidence type="ECO:0000313" key="3">
    <source>
        <dbReference type="EMBL" id="ALG13918.1"/>
    </source>
</evidence>
<reference evidence="3 4" key="1">
    <citation type="submission" date="2015-07" db="EMBL/GenBank/DDBJ databases">
        <title>Genome sequencing of Kibdelosporangium phytohabitans.</title>
        <authorList>
            <person name="Qin S."/>
            <person name="Xing K."/>
        </authorList>
    </citation>
    <scope>NUCLEOTIDE SEQUENCE [LARGE SCALE GENOMIC DNA]</scope>
    <source>
        <strain evidence="3 4">KLBMP1111</strain>
    </source>
</reference>
<protein>
    <submittedName>
        <fullName evidence="3">Uncharacterized protein</fullName>
    </submittedName>
</protein>
<dbReference type="STRING" id="860235.AOZ06_49900"/>
<dbReference type="OrthoDB" id="3533927at2"/>
<accession>A0A0N9I6W4</accession>
<evidence type="ECO:0000256" key="1">
    <source>
        <dbReference type="SAM" id="MobiDB-lite"/>
    </source>
</evidence>
<dbReference type="EMBL" id="CP012752">
    <property type="protein sequence ID" value="ALG13918.1"/>
    <property type="molecule type" value="Genomic_DNA"/>
</dbReference>
<feature type="signal peptide" evidence="2">
    <location>
        <begin position="1"/>
        <end position="27"/>
    </location>
</feature>
<organism evidence="3 4">
    <name type="scientific">Kibdelosporangium phytohabitans</name>
    <dbReference type="NCBI Taxonomy" id="860235"/>
    <lineage>
        <taxon>Bacteria</taxon>
        <taxon>Bacillati</taxon>
        <taxon>Actinomycetota</taxon>
        <taxon>Actinomycetes</taxon>
        <taxon>Pseudonocardiales</taxon>
        <taxon>Pseudonocardiaceae</taxon>
        <taxon>Kibdelosporangium</taxon>
    </lineage>
</organism>